<dbReference type="Proteomes" id="UP000241964">
    <property type="component" value="Unassembled WGS sequence"/>
</dbReference>
<name>A0A2P8G0F7_9BACT</name>
<evidence type="ECO:0000259" key="5">
    <source>
        <dbReference type="PROSITE" id="PS50110"/>
    </source>
</evidence>
<dbReference type="Gene3D" id="3.40.50.2300">
    <property type="match status" value="1"/>
</dbReference>
<dbReference type="SUPFAM" id="SSF46894">
    <property type="entry name" value="C-terminal effector domain of the bipartite response regulators"/>
    <property type="match status" value="1"/>
</dbReference>
<dbReference type="GO" id="GO:0006355">
    <property type="term" value="P:regulation of DNA-templated transcription"/>
    <property type="evidence" value="ECO:0007669"/>
    <property type="project" value="InterPro"/>
</dbReference>
<dbReference type="SUPFAM" id="SSF52172">
    <property type="entry name" value="CheY-like"/>
    <property type="match status" value="1"/>
</dbReference>
<evidence type="ECO:0000259" key="4">
    <source>
        <dbReference type="PROSITE" id="PS50043"/>
    </source>
</evidence>
<organism evidence="6 7">
    <name type="scientific">Dyadobacter jiangsuensis</name>
    <dbReference type="NCBI Taxonomy" id="1591085"/>
    <lineage>
        <taxon>Bacteria</taxon>
        <taxon>Pseudomonadati</taxon>
        <taxon>Bacteroidota</taxon>
        <taxon>Cytophagia</taxon>
        <taxon>Cytophagales</taxon>
        <taxon>Spirosomataceae</taxon>
        <taxon>Dyadobacter</taxon>
    </lineage>
</organism>
<proteinExistence type="predicted"/>
<evidence type="ECO:0000313" key="6">
    <source>
        <dbReference type="EMBL" id="PSL27463.1"/>
    </source>
</evidence>
<dbReference type="InterPro" id="IPR011006">
    <property type="entry name" value="CheY-like_superfamily"/>
</dbReference>
<dbReference type="PANTHER" id="PTHR43214">
    <property type="entry name" value="TWO-COMPONENT RESPONSE REGULATOR"/>
    <property type="match status" value="1"/>
</dbReference>
<dbReference type="PROSITE" id="PS50110">
    <property type="entry name" value="RESPONSE_REGULATORY"/>
    <property type="match status" value="1"/>
</dbReference>
<accession>A0A2P8G0F7</accession>
<evidence type="ECO:0000256" key="3">
    <source>
        <dbReference type="PROSITE-ProRule" id="PRU00169"/>
    </source>
</evidence>
<keyword evidence="2" id="KW-0238">DNA-binding</keyword>
<dbReference type="EMBL" id="PYAS01000008">
    <property type="protein sequence ID" value="PSL27463.1"/>
    <property type="molecule type" value="Genomic_DNA"/>
</dbReference>
<dbReference type="CDD" id="cd06170">
    <property type="entry name" value="LuxR_C_like"/>
    <property type="match status" value="1"/>
</dbReference>
<gene>
    <name evidence="6" type="ORF">CLV60_108321</name>
</gene>
<feature type="domain" description="HTH luxR-type" evidence="4">
    <location>
        <begin position="150"/>
        <end position="215"/>
    </location>
</feature>
<dbReference type="GO" id="GO:0003677">
    <property type="term" value="F:DNA binding"/>
    <property type="evidence" value="ECO:0007669"/>
    <property type="project" value="UniProtKB-KW"/>
</dbReference>
<dbReference type="PRINTS" id="PR00038">
    <property type="entry name" value="HTHLUXR"/>
</dbReference>
<keyword evidence="7" id="KW-1185">Reference proteome</keyword>
<evidence type="ECO:0000256" key="2">
    <source>
        <dbReference type="ARBA" id="ARBA00023125"/>
    </source>
</evidence>
<dbReference type="SMART" id="SM00448">
    <property type="entry name" value="REC"/>
    <property type="match status" value="1"/>
</dbReference>
<dbReference type="InterPro" id="IPR001789">
    <property type="entry name" value="Sig_transdc_resp-reg_receiver"/>
</dbReference>
<dbReference type="InterPro" id="IPR000792">
    <property type="entry name" value="Tscrpt_reg_LuxR_C"/>
</dbReference>
<comment type="caution">
    <text evidence="6">The sequence shown here is derived from an EMBL/GenBank/DDBJ whole genome shotgun (WGS) entry which is preliminary data.</text>
</comment>
<dbReference type="PROSITE" id="PS50043">
    <property type="entry name" value="HTH_LUXR_2"/>
    <property type="match status" value="1"/>
</dbReference>
<dbReference type="InterPro" id="IPR016032">
    <property type="entry name" value="Sig_transdc_resp-reg_C-effctor"/>
</dbReference>
<feature type="domain" description="Response regulatory" evidence="5">
    <location>
        <begin position="11"/>
        <end position="127"/>
    </location>
</feature>
<dbReference type="PANTHER" id="PTHR43214:SF43">
    <property type="entry name" value="TWO-COMPONENT RESPONSE REGULATOR"/>
    <property type="match status" value="1"/>
</dbReference>
<dbReference type="SMART" id="SM00421">
    <property type="entry name" value="HTH_LUXR"/>
    <property type="match status" value="1"/>
</dbReference>
<dbReference type="Pfam" id="PF00072">
    <property type="entry name" value="Response_reg"/>
    <property type="match status" value="1"/>
</dbReference>
<sequence>MMLIGTTNSIKVALADDHELLRSGLAELVRKLGFHVLFESGNGRELISQLNGDDLPDIVLMDINMPQMDGFDTTRWLKINYPTVKVIALSMYDDEGAIIQMLNNGARGYLLKSGDADELKHALKNVYFNGYHSSEKVTRTFFRANQSDQDAGKVSKLNEREIEFLKLASSEMTYKEIADRMHVSPRTVDGYREALFERLAVKSRIGLVIFAIKNRIVIV</sequence>
<dbReference type="RefSeq" id="WP_229211033.1">
    <property type="nucleotide sequence ID" value="NZ_PYAS01000008.1"/>
</dbReference>
<dbReference type="AlphaFoldDB" id="A0A2P8G0F7"/>
<evidence type="ECO:0000256" key="1">
    <source>
        <dbReference type="ARBA" id="ARBA00022553"/>
    </source>
</evidence>
<dbReference type="InterPro" id="IPR039420">
    <property type="entry name" value="WalR-like"/>
</dbReference>
<feature type="modified residue" description="4-aspartylphosphate" evidence="3">
    <location>
        <position position="62"/>
    </location>
</feature>
<reference evidence="6 7" key="1">
    <citation type="submission" date="2018-03" db="EMBL/GenBank/DDBJ databases">
        <title>Genomic Encyclopedia of Archaeal and Bacterial Type Strains, Phase II (KMG-II): from individual species to whole genera.</title>
        <authorList>
            <person name="Goeker M."/>
        </authorList>
    </citation>
    <scope>NUCLEOTIDE SEQUENCE [LARGE SCALE GENOMIC DNA]</scope>
    <source>
        <strain evidence="6 7">DSM 29057</strain>
    </source>
</reference>
<evidence type="ECO:0000313" key="7">
    <source>
        <dbReference type="Proteomes" id="UP000241964"/>
    </source>
</evidence>
<dbReference type="GO" id="GO:0000160">
    <property type="term" value="P:phosphorelay signal transduction system"/>
    <property type="evidence" value="ECO:0007669"/>
    <property type="project" value="InterPro"/>
</dbReference>
<dbReference type="Pfam" id="PF00196">
    <property type="entry name" value="GerE"/>
    <property type="match status" value="1"/>
</dbReference>
<dbReference type="InterPro" id="IPR058245">
    <property type="entry name" value="NreC/VraR/RcsB-like_REC"/>
</dbReference>
<keyword evidence="1 3" id="KW-0597">Phosphoprotein</keyword>
<dbReference type="CDD" id="cd17535">
    <property type="entry name" value="REC_NarL-like"/>
    <property type="match status" value="1"/>
</dbReference>
<protein>
    <submittedName>
        <fullName evidence="6">LuxR family two component transcriptional regulator</fullName>
    </submittedName>
</protein>